<protein>
    <recommendedName>
        <fullName evidence="5">Capsular polysaccharide biosynthesis protein CpsC</fullName>
    </recommendedName>
</protein>
<proteinExistence type="predicted"/>
<dbReference type="EMBL" id="JARULN010000003">
    <property type="protein sequence ID" value="MDG5753654.1"/>
    <property type="molecule type" value="Genomic_DNA"/>
</dbReference>
<organism evidence="3 4">
    <name type="scientific">Ectobacillus antri</name>
    <dbReference type="NCBI Taxonomy" id="2486280"/>
    <lineage>
        <taxon>Bacteria</taxon>
        <taxon>Bacillati</taxon>
        <taxon>Bacillota</taxon>
        <taxon>Bacilli</taxon>
        <taxon>Bacillales</taxon>
        <taxon>Bacillaceae</taxon>
        <taxon>Ectobacillus</taxon>
    </lineage>
</organism>
<gene>
    <name evidence="3" type="ORF">P6P90_06650</name>
</gene>
<keyword evidence="4" id="KW-1185">Reference proteome</keyword>
<dbReference type="PANTHER" id="PTHR32309">
    <property type="entry name" value="TYROSINE-PROTEIN KINASE"/>
    <property type="match status" value="1"/>
</dbReference>
<dbReference type="Proteomes" id="UP001218246">
    <property type="component" value="Unassembled WGS sequence"/>
</dbReference>
<accession>A0ABT6H359</accession>
<feature type="region of interest" description="Disordered" evidence="1">
    <location>
        <begin position="204"/>
        <end position="233"/>
    </location>
</feature>
<keyword evidence="2" id="KW-1133">Transmembrane helix</keyword>
<dbReference type="PANTHER" id="PTHR32309:SF13">
    <property type="entry name" value="FERRIC ENTEROBACTIN TRANSPORT PROTEIN FEPE"/>
    <property type="match status" value="1"/>
</dbReference>
<feature type="transmembrane region" description="Helical" evidence="2">
    <location>
        <begin position="173"/>
        <end position="193"/>
    </location>
</feature>
<evidence type="ECO:0000256" key="2">
    <source>
        <dbReference type="SAM" id="Phobius"/>
    </source>
</evidence>
<name>A0ABT6H359_9BACI</name>
<dbReference type="RefSeq" id="WP_278018038.1">
    <property type="nucleotide sequence ID" value="NZ_JARRRY010000002.1"/>
</dbReference>
<feature type="transmembrane region" description="Helical" evidence="2">
    <location>
        <begin position="21"/>
        <end position="40"/>
    </location>
</feature>
<dbReference type="InterPro" id="IPR050445">
    <property type="entry name" value="Bact_polysacc_biosynth/exp"/>
</dbReference>
<comment type="caution">
    <text evidence="3">The sequence shown here is derived from an EMBL/GenBank/DDBJ whole genome shotgun (WGS) entry which is preliminary data.</text>
</comment>
<feature type="compositionally biased region" description="Basic and acidic residues" evidence="1">
    <location>
        <begin position="222"/>
        <end position="233"/>
    </location>
</feature>
<evidence type="ECO:0008006" key="5">
    <source>
        <dbReference type="Google" id="ProtNLM"/>
    </source>
</evidence>
<sequence>MEEGMKIKELLYILKQRWLTVLITCIFVSSTIGGIIFGGLKPVYEFSTQVVLNSVAEGNSSALYSDKTNEQLIASYVDMAKGSVIMQQTIEQLDLNYSIYELQKQISVTNSENSQIINIVVQDKNPERVKQISTTVAIIAKDKIKEFMKEREFNLISDDVATEAPEKVFPKTAPSIAISLIMGILAGIVIAFLRHYFHMASKRNEATEAWPTRKSKHSKKSSHVESHHKEVSM</sequence>
<evidence type="ECO:0000256" key="1">
    <source>
        <dbReference type="SAM" id="MobiDB-lite"/>
    </source>
</evidence>
<evidence type="ECO:0000313" key="3">
    <source>
        <dbReference type="EMBL" id="MDG5753654.1"/>
    </source>
</evidence>
<reference evidence="3 4" key="1">
    <citation type="submission" date="2023-04" db="EMBL/GenBank/DDBJ databases">
        <title>Ectobacillus antri isolated from activated sludge.</title>
        <authorList>
            <person name="Yan P."/>
            <person name="Liu X."/>
        </authorList>
    </citation>
    <scope>NUCLEOTIDE SEQUENCE [LARGE SCALE GENOMIC DNA]</scope>
    <source>
        <strain evidence="3 4">C18H</strain>
    </source>
</reference>
<keyword evidence="2" id="KW-0472">Membrane</keyword>
<keyword evidence="2" id="KW-0812">Transmembrane</keyword>
<evidence type="ECO:0000313" key="4">
    <source>
        <dbReference type="Proteomes" id="UP001218246"/>
    </source>
</evidence>